<evidence type="ECO:0000256" key="1">
    <source>
        <dbReference type="SAM" id="MobiDB-lite"/>
    </source>
</evidence>
<reference evidence="4" key="1">
    <citation type="submission" date="2025-08" db="UniProtKB">
        <authorList>
            <consortium name="RefSeq"/>
        </authorList>
    </citation>
    <scope>IDENTIFICATION</scope>
    <source>
        <strain evidence="4">USDA-PBARC FA_bdor</strain>
        <tissue evidence="4">Whole organism</tissue>
    </source>
</reference>
<organism evidence="3 4">
    <name type="scientific">Fopius arisanus</name>
    <dbReference type="NCBI Taxonomy" id="64838"/>
    <lineage>
        <taxon>Eukaryota</taxon>
        <taxon>Metazoa</taxon>
        <taxon>Ecdysozoa</taxon>
        <taxon>Arthropoda</taxon>
        <taxon>Hexapoda</taxon>
        <taxon>Insecta</taxon>
        <taxon>Pterygota</taxon>
        <taxon>Neoptera</taxon>
        <taxon>Endopterygota</taxon>
        <taxon>Hymenoptera</taxon>
        <taxon>Apocrita</taxon>
        <taxon>Ichneumonoidea</taxon>
        <taxon>Braconidae</taxon>
        <taxon>Opiinae</taxon>
        <taxon>Fopius</taxon>
    </lineage>
</organism>
<dbReference type="RefSeq" id="XP_011311814.1">
    <property type="nucleotide sequence ID" value="XM_011313512.1"/>
</dbReference>
<dbReference type="PROSITE" id="PS50172">
    <property type="entry name" value="BRCT"/>
    <property type="match status" value="1"/>
</dbReference>
<proteinExistence type="predicted"/>
<feature type="compositionally biased region" description="Basic and acidic residues" evidence="1">
    <location>
        <begin position="181"/>
        <end position="192"/>
    </location>
</feature>
<feature type="region of interest" description="Disordered" evidence="1">
    <location>
        <begin position="159"/>
        <end position="231"/>
    </location>
</feature>
<dbReference type="KEGG" id="fas:105271770"/>
<protein>
    <recommendedName>
        <fullName evidence="2">BRCT domain-containing protein</fullName>
    </recommendedName>
</protein>
<dbReference type="InterPro" id="IPR001357">
    <property type="entry name" value="BRCT_dom"/>
</dbReference>
<dbReference type="Proteomes" id="UP000694866">
    <property type="component" value="Unplaced"/>
</dbReference>
<dbReference type="AlphaFoldDB" id="A0A9R1TMB8"/>
<dbReference type="OrthoDB" id="10493323at2759"/>
<evidence type="ECO:0000259" key="2">
    <source>
        <dbReference type="PROSITE" id="PS50172"/>
    </source>
</evidence>
<name>A0A9R1TMB8_9HYME</name>
<keyword evidence="3" id="KW-1185">Reference proteome</keyword>
<evidence type="ECO:0000313" key="3">
    <source>
        <dbReference type="Proteomes" id="UP000694866"/>
    </source>
</evidence>
<dbReference type="SUPFAM" id="SSF52113">
    <property type="entry name" value="BRCT domain"/>
    <property type="match status" value="1"/>
</dbReference>
<dbReference type="GeneID" id="105271770"/>
<sequence length="437" mass="50655">MMKVCQVRLIKVDLLALENKKLLNVEGRRGKYYLDGFVPHEFVKLTNLISRYGGTVVSPDEETIILSESEVPSDIQRFPRFHVNWLHDSLRERKLQDIGKYLLMKNSETPPRALPVSSFANEKIPKKFEPLIPISRSLSNRDSWTRNFQEKKLDIEHLDASKSDNSGNSHVEENLSPNVYERNRTSDGTVRESHKRSLQLAQGKKEKKVRNQQKRKKHAFSSGPGKDLWENGKKRKKLMYKQFNSSHSSFEYNENHSVLKEPEDSKNCANYSSISGSPLAEFGDDSPDHNVRGSIVEVIVDTDLSDQEVNLNPMGEASCKQNEKVSPEVKKRLHTKRHYSYEENMKIFQYLIDNDFLSQTNSHYVWEQMAASEAFQDPPRNASGLRQHFDRVILPRYVEYTTDPDVIAQLAKRENRKLKNIIRYFKTEENGDQSDSY</sequence>
<accession>A0A9R1TMB8</accession>
<feature type="domain" description="BRCT" evidence="2">
    <location>
        <begin position="44"/>
        <end position="103"/>
    </location>
</feature>
<feature type="compositionally biased region" description="Basic residues" evidence="1">
    <location>
        <begin position="205"/>
        <end position="219"/>
    </location>
</feature>
<evidence type="ECO:0000313" key="4">
    <source>
        <dbReference type="RefSeq" id="XP_011311814.1"/>
    </source>
</evidence>
<dbReference type="InterPro" id="IPR036420">
    <property type="entry name" value="BRCT_dom_sf"/>
</dbReference>
<gene>
    <name evidence="4" type="primary">LOC105271770</name>
</gene>